<feature type="transmembrane region" description="Helical" evidence="1">
    <location>
        <begin position="130"/>
        <end position="148"/>
    </location>
</feature>
<keyword evidence="1" id="KW-0812">Transmembrane</keyword>
<keyword evidence="1" id="KW-0472">Membrane</keyword>
<comment type="caution">
    <text evidence="2">The sequence shown here is derived from an EMBL/GenBank/DDBJ whole genome shotgun (WGS) entry which is preliminary data.</text>
</comment>
<evidence type="ECO:0000313" key="2">
    <source>
        <dbReference type="EMBL" id="OGM58798.1"/>
    </source>
</evidence>
<accession>A0A1F8B604</accession>
<gene>
    <name evidence="2" type="ORF">A3A75_00185</name>
</gene>
<feature type="transmembrane region" description="Helical" evidence="1">
    <location>
        <begin position="78"/>
        <end position="97"/>
    </location>
</feature>
<evidence type="ECO:0008006" key="4">
    <source>
        <dbReference type="Google" id="ProtNLM"/>
    </source>
</evidence>
<dbReference type="STRING" id="1802516.A3A75_00185"/>
<feature type="transmembrane region" description="Helical" evidence="1">
    <location>
        <begin position="251"/>
        <end position="268"/>
    </location>
</feature>
<name>A0A1F8B604_9BACT</name>
<feature type="transmembrane region" description="Helical" evidence="1">
    <location>
        <begin position="330"/>
        <end position="352"/>
    </location>
</feature>
<evidence type="ECO:0000313" key="3">
    <source>
        <dbReference type="Proteomes" id="UP000179018"/>
    </source>
</evidence>
<proteinExistence type="predicted"/>
<feature type="transmembrane region" description="Helical" evidence="1">
    <location>
        <begin position="280"/>
        <end position="298"/>
    </location>
</feature>
<organism evidence="2 3">
    <name type="scientific">Candidatus Woesebacteria bacterium RIFCSPLOWO2_01_FULL_39_10</name>
    <dbReference type="NCBI Taxonomy" id="1802516"/>
    <lineage>
        <taxon>Bacteria</taxon>
        <taxon>Candidatus Woeseibacteriota</taxon>
    </lineage>
</organism>
<keyword evidence="1" id="KW-1133">Transmembrane helix</keyword>
<dbReference type="EMBL" id="MGHC01000030">
    <property type="protein sequence ID" value="OGM58798.1"/>
    <property type="molecule type" value="Genomic_DNA"/>
</dbReference>
<protein>
    <recommendedName>
        <fullName evidence="4">Glycosyltransferase RgtA/B/C/D-like domain-containing protein</fullName>
    </recommendedName>
</protein>
<sequence length="496" mass="57267">MKTVSLLPFFVLTTIFLSRIIAYLVFPVILEHDEIVVSEISKLPFGELLETVAAEPHPPGFYLLLKAIPFEEKNLVKIFLSVIGFFLFTASLLVCYRKGLAQKYGFTFGLSLFLASNLVVSVFSTLKQDIISFPLLLILFFLAIYLLEKKKFDIKSLLSIHILLVILLFLGYIAYAVGLLLILLVTVYYYKEKIPKLLFGFQLSVLLFYIIFFGFEQILINSGRLEWIRGVENSFVHSASRFLTGMVPESLSIDVVLLTFFTFLLVGLRHISKIKKKEVGFGLAIIFLILFFSAYVTRSFVRERYTMFLFFLSSLIWGWGIAGISRKYKFLVRTIPFFIVTLLLFNILLFTFQRKVFAKKTKELDSILIEKSEGKNIGLLFEHPTIAFTYKKEHNLGKNIVPINVFSPGLSEKDLVNRKFLLAEANFNNVSQKDIKDRFGKLNLDGYFYLFSNRENETFDRERLVFRQIEVSCRKSLVYPFGGSTTLYLFEECDFD</sequence>
<evidence type="ECO:0000256" key="1">
    <source>
        <dbReference type="SAM" id="Phobius"/>
    </source>
</evidence>
<feature type="transmembrane region" description="Helical" evidence="1">
    <location>
        <begin position="196"/>
        <end position="215"/>
    </location>
</feature>
<feature type="transmembrane region" description="Helical" evidence="1">
    <location>
        <begin position="104"/>
        <end position="124"/>
    </location>
</feature>
<reference evidence="2 3" key="1">
    <citation type="journal article" date="2016" name="Nat. Commun.">
        <title>Thousands of microbial genomes shed light on interconnected biogeochemical processes in an aquifer system.</title>
        <authorList>
            <person name="Anantharaman K."/>
            <person name="Brown C.T."/>
            <person name="Hug L.A."/>
            <person name="Sharon I."/>
            <person name="Castelle C.J."/>
            <person name="Probst A.J."/>
            <person name="Thomas B.C."/>
            <person name="Singh A."/>
            <person name="Wilkins M.J."/>
            <person name="Karaoz U."/>
            <person name="Brodie E.L."/>
            <person name="Williams K.H."/>
            <person name="Hubbard S.S."/>
            <person name="Banfield J.F."/>
        </authorList>
    </citation>
    <scope>NUCLEOTIDE SEQUENCE [LARGE SCALE GENOMIC DNA]</scope>
</reference>
<dbReference type="Proteomes" id="UP000179018">
    <property type="component" value="Unassembled WGS sequence"/>
</dbReference>
<dbReference type="AlphaFoldDB" id="A0A1F8B604"/>
<feature type="transmembrane region" description="Helical" evidence="1">
    <location>
        <begin position="160"/>
        <end position="190"/>
    </location>
</feature>
<feature type="transmembrane region" description="Helical" evidence="1">
    <location>
        <begin position="305"/>
        <end position="324"/>
    </location>
</feature>